<reference evidence="2" key="1">
    <citation type="journal article" date="2020" name="mSystems">
        <title>Genome- and Community-Level Interaction Insights into Carbon Utilization and Element Cycling Functions of Hydrothermarchaeota in Hydrothermal Sediment.</title>
        <authorList>
            <person name="Zhou Z."/>
            <person name="Liu Y."/>
            <person name="Xu W."/>
            <person name="Pan J."/>
            <person name="Luo Z.H."/>
            <person name="Li M."/>
        </authorList>
    </citation>
    <scope>NUCLEOTIDE SEQUENCE [LARGE SCALE GENOMIC DNA]</scope>
    <source>
        <strain evidence="2">SpSt-381</strain>
    </source>
</reference>
<dbReference type="AlphaFoldDB" id="A0A832I3H7"/>
<proteinExistence type="predicted"/>
<feature type="signal peptide" evidence="1">
    <location>
        <begin position="1"/>
        <end position="22"/>
    </location>
</feature>
<evidence type="ECO:0000256" key="1">
    <source>
        <dbReference type="SAM" id="SignalP"/>
    </source>
</evidence>
<comment type="caution">
    <text evidence="2">The sequence shown here is derived from an EMBL/GenBank/DDBJ whole genome shotgun (WGS) entry which is preliminary data.</text>
</comment>
<gene>
    <name evidence="2" type="ORF">ENR23_11745</name>
</gene>
<protein>
    <submittedName>
        <fullName evidence="2">Uncharacterized protein</fullName>
    </submittedName>
</protein>
<dbReference type="EMBL" id="DSQF01000023">
    <property type="protein sequence ID" value="HGZ44071.1"/>
    <property type="molecule type" value="Genomic_DNA"/>
</dbReference>
<evidence type="ECO:0000313" key="2">
    <source>
        <dbReference type="EMBL" id="HGZ44071.1"/>
    </source>
</evidence>
<keyword evidence="1" id="KW-0732">Signal</keyword>
<accession>A0A832I3H7</accession>
<sequence length="231" mass="24752">MKRKALLLFCALSLALAAPALADGGDELLFGFNGFDYEHPNTNPSVYLDIGEGYKALGFVTSVGPLLDPWVDTGLNEYTIHVFDLFVVSRVQFGGYLSVTFANNGRSRYYEDPLAGGTAATYGTFPPNATAPSTFIDGTMKLGGRIDNFVLVYNFGTGQGNFSGDMTLDEGPDLIYVPPAQHAGWILGGLAGQPNPTVPAGYDHQISGECRIPGKTPTTHKTWGAVKSLYR</sequence>
<organism evidence="2">
    <name type="scientific">Eiseniibacteriota bacterium</name>
    <dbReference type="NCBI Taxonomy" id="2212470"/>
    <lineage>
        <taxon>Bacteria</taxon>
        <taxon>Candidatus Eiseniibacteriota</taxon>
    </lineage>
</organism>
<feature type="chain" id="PRO_5032333311" evidence="1">
    <location>
        <begin position="23"/>
        <end position="231"/>
    </location>
</feature>
<name>A0A832I3H7_UNCEI</name>